<gene>
    <name evidence="2" type="ORF">HPP92_028358</name>
</gene>
<dbReference type="OrthoDB" id="1045822at2759"/>
<keyword evidence="1" id="KW-0812">Transmembrane</keyword>
<reference evidence="2 3" key="1">
    <citation type="journal article" date="2020" name="Nat. Food">
        <title>A phased Vanilla planifolia genome enables genetic improvement of flavour and production.</title>
        <authorList>
            <person name="Hasing T."/>
            <person name="Tang H."/>
            <person name="Brym M."/>
            <person name="Khazi F."/>
            <person name="Huang T."/>
            <person name="Chambers A.H."/>
        </authorList>
    </citation>
    <scope>NUCLEOTIDE SEQUENCE [LARGE SCALE GENOMIC DNA]</scope>
    <source>
        <tissue evidence="2">Leaf</tissue>
    </source>
</reference>
<keyword evidence="1" id="KW-0472">Membrane</keyword>
<proteinExistence type="predicted"/>
<dbReference type="Pfam" id="PF04749">
    <property type="entry name" value="PLAC8"/>
    <property type="match status" value="1"/>
</dbReference>
<protein>
    <recommendedName>
        <fullName evidence="4">Cell number regulator 6</fullName>
    </recommendedName>
</protein>
<accession>A0A835U3U8</accession>
<dbReference type="EMBL" id="JADCNM010000467">
    <property type="protein sequence ID" value="KAG0447367.1"/>
    <property type="molecule type" value="Genomic_DNA"/>
</dbReference>
<feature type="transmembrane region" description="Helical" evidence="1">
    <location>
        <begin position="134"/>
        <end position="153"/>
    </location>
</feature>
<dbReference type="AlphaFoldDB" id="A0A835U3U8"/>
<comment type="caution">
    <text evidence="2">The sequence shown here is derived from an EMBL/GenBank/DDBJ whole genome shotgun (WGS) entry which is preliminary data.</text>
</comment>
<dbReference type="InterPro" id="IPR006461">
    <property type="entry name" value="PLAC_motif_containing"/>
</dbReference>
<dbReference type="PANTHER" id="PTHR15907">
    <property type="entry name" value="DUF614 FAMILY PROTEIN-RELATED"/>
    <property type="match status" value="1"/>
</dbReference>
<keyword evidence="1" id="KW-1133">Transmembrane helix</keyword>
<evidence type="ECO:0000313" key="3">
    <source>
        <dbReference type="Proteomes" id="UP000639772"/>
    </source>
</evidence>
<name>A0A835U3U8_VANPL</name>
<evidence type="ECO:0008006" key="4">
    <source>
        <dbReference type="Google" id="ProtNLM"/>
    </source>
</evidence>
<dbReference type="NCBIfam" id="TIGR01571">
    <property type="entry name" value="A_thal_Cys_rich"/>
    <property type="match status" value="1"/>
</dbReference>
<sequence length="228" mass="25642">MAEHGTTSQYVKLKKIHDGPAEDIQPGELNQPVSVPQLEVHRCHECGQPLPESYEPPADEAWTTGIFGCAEDPESCWKGLFCPCVLFGQNIENIKDDVRWTTACACHAVFVEGGIAIGAAMPLFYGIDPHTSCLIIEGLLFTWWMCAVYTGVFRQMLQRKYHLKNSPCDPCMVHCCMHWCAICQEHREMKGHLSENIDLPTIIKPPEMQEMAVHNNEEASRNSNAQQN</sequence>
<evidence type="ECO:0000313" key="2">
    <source>
        <dbReference type="EMBL" id="KAG0447367.1"/>
    </source>
</evidence>
<evidence type="ECO:0000256" key="1">
    <source>
        <dbReference type="SAM" id="Phobius"/>
    </source>
</evidence>
<organism evidence="2 3">
    <name type="scientific">Vanilla planifolia</name>
    <name type="common">Vanilla</name>
    <dbReference type="NCBI Taxonomy" id="51239"/>
    <lineage>
        <taxon>Eukaryota</taxon>
        <taxon>Viridiplantae</taxon>
        <taxon>Streptophyta</taxon>
        <taxon>Embryophyta</taxon>
        <taxon>Tracheophyta</taxon>
        <taxon>Spermatophyta</taxon>
        <taxon>Magnoliopsida</taxon>
        <taxon>Liliopsida</taxon>
        <taxon>Asparagales</taxon>
        <taxon>Orchidaceae</taxon>
        <taxon>Vanilloideae</taxon>
        <taxon>Vanilleae</taxon>
        <taxon>Vanilla</taxon>
    </lineage>
</organism>
<dbReference type="Proteomes" id="UP000639772">
    <property type="component" value="Unassembled WGS sequence"/>
</dbReference>